<evidence type="ECO:0000313" key="2">
    <source>
        <dbReference type="EMBL" id="GAA0149652.1"/>
    </source>
</evidence>
<proteinExistence type="predicted"/>
<sequence>MPRAPKNARLVVISSSSEEDEVTSPLVRRYSLFPGLSSLLRSIVSFLLTMDVYFRPRTPAEDLDAPGLSGASPRAQSAMYNFPVGSGGDPTATLVFPPNSVLTLPSLLQTPAPLFHSSPTAFAAKEISSGKQVLHPSRGRHPAYMGLLSSYEESNGSSSQEREAFRREGERERETLHTGRDEALHANDHLLGQLRRPDLMSGLSRPT</sequence>
<dbReference type="EMBL" id="BAABME010017324">
    <property type="protein sequence ID" value="GAA0149652.1"/>
    <property type="molecule type" value="Genomic_DNA"/>
</dbReference>
<organism evidence="2 3">
    <name type="scientific">Lithospermum erythrorhizon</name>
    <name type="common">Purple gromwell</name>
    <name type="synonym">Lithospermum officinale var. erythrorhizon</name>
    <dbReference type="NCBI Taxonomy" id="34254"/>
    <lineage>
        <taxon>Eukaryota</taxon>
        <taxon>Viridiplantae</taxon>
        <taxon>Streptophyta</taxon>
        <taxon>Embryophyta</taxon>
        <taxon>Tracheophyta</taxon>
        <taxon>Spermatophyta</taxon>
        <taxon>Magnoliopsida</taxon>
        <taxon>eudicotyledons</taxon>
        <taxon>Gunneridae</taxon>
        <taxon>Pentapetalae</taxon>
        <taxon>asterids</taxon>
        <taxon>lamiids</taxon>
        <taxon>Boraginales</taxon>
        <taxon>Boraginaceae</taxon>
        <taxon>Boraginoideae</taxon>
        <taxon>Lithospermeae</taxon>
        <taxon>Lithospermum</taxon>
    </lineage>
</organism>
<accession>A0AAV3PI04</accession>
<gene>
    <name evidence="2" type="ORF">LIER_36965</name>
</gene>
<keyword evidence="3" id="KW-1185">Reference proteome</keyword>
<name>A0AAV3PI04_LITER</name>
<dbReference type="Proteomes" id="UP001454036">
    <property type="component" value="Unassembled WGS sequence"/>
</dbReference>
<reference evidence="2 3" key="1">
    <citation type="submission" date="2024-01" db="EMBL/GenBank/DDBJ databases">
        <title>The complete chloroplast genome sequence of Lithospermum erythrorhizon: insights into the phylogenetic relationship among Boraginaceae species and the maternal lineages of purple gromwells.</title>
        <authorList>
            <person name="Okada T."/>
            <person name="Watanabe K."/>
        </authorList>
    </citation>
    <scope>NUCLEOTIDE SEQUENCE [LARGE SCALE GENOMIC DNA]</scope>
</reference>
<feature type="region of interest" description="Disordered" evidence="1">
    <location>
        <begin position="151"/>
        <end position="207"/>
    </location>
</feature>
<evidence type="ECO:0000256" key="1">
    <source>
        <dbReference type="SAM" id="MobiDB-lite"/>
    </source>
</evidence>
<comment type="caution">
    <text evidence="2">The sequence shown here is derived from an EMBL/GenBank/DDBJ whole genome shotgun (WGS) entry which is preliminary data.</text>
</comment>
<evidence type="ECO:0000313" key="3">
    <source>
        <dbReference type="Proteomes" id="UP001454036"/>
    </source>
</evidence>
<dbReference type="AlphaFoldDB" id="A0AAV3PI04"/>
<feature type="compositionally biased region" description="Basic and acidic residues" evidence="1">
    <location>
        <begin position="160"/>
        <end position="188"/>
    </location>
</feature>
<protein>
    <submittedName>
        <fullName evidence="2">Uncharacterized protein</fullName>
    </submittedName>
</protein>